<feature type="transmembrane region" description="Helical" evidence="1">
    <location>
        <begin position="116"/>
        <end position="139"/>
    </location>
</feature>
<protein>
    <submittedName>
        <fullName evidence="2">Uncharacterized protein</fullName>
    </submittedName>
</protein>
<evidence type="ECO:0000313" key="2">
    <source>
        <dbReference type="EMBL" id="UYP47210.1"/>
    </source>
</evidence>
<dbReference type="EMBL" id="CP104013">
    <property type="protein sequence ID" value="UYP47210.1"/>
    <property type="molecule type" value="Genomic_DNA"/>
</dbReference>
<proteinExistence type="predicted"/>
<evidence type="ECO:0000313" key="3">
    <source>
        <dbReference type="Proteomes" id="UP001208689"/>
    </source>
</evidence>
<feature type="transmembrane region" description="Helical" evidence="1">
    <location>
        <begin position="231"/>
        <end position="253"/>
    </location>
</feature>
<keyword evidence="3" id="KW-1185">Reference proteome</keyword>
<dbReference type="Proteomes" id="UP001208689">
    <property type="component" value="Chromosome"/>
</dbReference>
<accession>A0ABY6HUV9</accession>
<feature type="transmembrane region" description="Helical" evidence="1">
    <location>
        <begin position="146"/>
        <end position="165"/>
    </location>
</feature>
<keyword evidence="1" id="KW-0472">Membrane</keyword>
<name>A0ABY6HUV9_9ARCH</name>
<evidence type="ECO:0000256" key="1">
    <source>
        <dbReference type="SAM" id="Phobius"/>
    </source>
</evidence>
<gene>
    <name evidence="2" type="ORF">NEF87_003495</name>
</gene>
<feature type="transmembrane region" description="Helical" evidence="1">
    <location>
        <begin position="197"/>
        <end position="219"/>
    </location>
</feature>
<feature type="transmembrane region" description="Helical" evidence="1">
    <location>
        <begin position="32"/>
        <end position="50"/>
    </location>
</feature>
<reference evidence="2" key="1">
    <citation type="submission" date="2022-09" db="EMBL/GenBank/DDBJ databases">
        <title>Actin cytoskeleton and complex cell architecture in an #Asgard archaeon.</title>
        <authorList>
            <person name="Ponce Toledo R.I."/>
            <person name="Schleper C."/>
            <person name="Rodrigues Oliveira T."/>
            <person name="Wollweber F."/>
            <person name="Xu J."/>
            <person name="Rittmann S."/>
            <person name="Klingl A."/>
            <person name="Pilhofer M."/>
        </authorList>
    </citation>
    <scope>NUCLEOTIDE SEQUENCE</scope>
    <source>
        <strain evidence="2">B-35</strain>
    </source>
</reference>
<organism evidence="2 3">
    <name type="scientific">Candidatus Lokiarchaeum ossiferum</name>
    <dbReference type="NCBI Taxonomy" id="2951803"/>
    <lineage>
        <taxon>Archaea</taxon>
        <taxon>Promethearchaeati</taxon>
        <taxon>Promethearchaeota</taxon>
        <taxon>Promethearchaeia</taxon>
        <taxon>Promethearchaeales</taxon>
        <taxon>Promethearchaeaceae</taxon>
        <taxon>Candidatus Lokiarchaeum</taxon>
    </lineage>
</organism>
<keyword evidence="1" id="KW-1133">Transmembrane helix</keyword>
<sequence>MVDIDSEISPSYDIEKEYKLSFDLFKDNFKPFFIVLLIGFVIYMALDHYLTKIILPNINWMDLKISRQLMLFIIYLPGDSIFFGFFGAAMGLGYDIMSSGDGFTEVRNSLYYIRKYWFKFFVFCFIFNIFSYWLLYLAVDHIPLNIYVSFKILNFFWIILFSNVFPALVHRKKLLIAVKENFEILSHSFGRVILTYLPYYLIFTQIRTGVLIYQHYVIFDMEDLTTNIIKFCLTVFYVFIGFPIFAFLSLSMYNEEIRSQELDK</sequence>
<keyword evidence="1" id="KW-0812">Transmembrane</keyword>
<feature type="transmembrane region" description="Helical" evidence="1">
    <location>
        <begin position="71"/>
        <end position="96"/>
    </location>
</feature>